<dbReference type="EMBL" id="BAHD01000025">
    <property type="protein sequence ID" value="GAB95721.1"/>
    <property type="molecule type" value="Genomic_DNA"/>
</dbReference>
<evidence type="ECO:0008006" key="4">
    <source>
        <dbReference type="Google" id="ProtNLM"/>
    </source>
</evidence>
<accession>K6WPG8</accession>
<keyword evidence="3" id="KW-1185">Reference proteome</keyword>
<sequence length="705" mass="71992">MAGTGLAHAAAPATVSAQVEVSGTVVRLAEEPGHEAGKAHTDSGAHAESAPSTLTALRTADGTLVPVNEHAVRDLDGGTRVTVTAQVPPTVVAAAQADGATKAPDGSTVRVSRADLREGSGSKPAGTDSQLAKATAASASTTGNALQATSTTVAAAAATTYSRGVHDVTVAIVAPRGLSGASATAAQIRNQVANASAYWSAQSGGGITLRATTISPRYVSAYRCGDDIFAMWTEAARRTGFVEGPNKHLVMSFPKEAVAAGCPYGLASIGAGVNSGGVALVADTAWPVLAHEIGHNFGLGHAKSLRCNRADVDLASLPAGCRLVEYGYPWDVMAASSADSAGNLASVQANRVGLLTGSSVVEVTGGSRSVTLQPMSAGTGLRAVRIADPASDALYFVEYRVRAGRDLRLYEDVPNGVRVLKVDRTSWQERGSVTLDATPTGAANDRSRQIPVGGTWRSHSGAISVRVTSSGATAGVTVAVGPQPALRTANTPSATLHAATIDASATTGPQARIAWSGGAAGSRYDVQAQEIGVNARGARALGAVRTWQSATSATSALYQGRAGTVVQFRARAAGGAWSSWRPVTFAVDATARGFSASRGWTSGRLAGYYAGTFSSTSQRGAWLQRPATVTNRISVIGPRHARGGVARVYVDGQLRATVNTHAARTQQRQVLASIAVPWGAHTVRVVNASPTGPANVIVDAIAYGR</sequence>
<dbReference type="Pfam" id="PF13688">
    <property type="entry name" value="Reprolysin_5"/>
    <property type="match status" value="1"/>
</dbReference>
<dbReference type="AlphaFoldDB" id="K6WPG8"/>
<evidence type="ECO:0000313" key="2">
    <source>
        <dbReference type="EMBL" id="GAB95721.1"/>
    </source>
</evidence>
<feature type="region of interest" description="Disordered" evidence="1">
    <location>
        <begin position="97"/>
        <end position="134"/>
    </location>
</feature>
<dbReference type="Proteomes" id="UP000008366">
    <property type="component" value="Unassembled WGS sequence"/>
</dbReference>
<dbReference type="STRING" id="1184609.KILIM_025_00580"/>
<protein>
    <recommendedName>
        <fullName evidence="4">Peptidase M11 gametolysin domain-containing protein</fullName>
    </recommendedName>
</protein>
<organism evidence="2 3">
    <name type="scientific">Kineosphaera limosa NBRC 100340</name>
    <dbReference type="NCBI Taxonomy" id="1184609"/>
    <lineage>
        <taxon>Bacteria</taxon>
        <taxon>Bacillati</taxon>
        <taxon>Actinomycetota</taxon>
        <taxon>Actinomycetes</taxon>
        <taxon>Micrococcales</taxon>
        <taxon>Dermatophilaceae</taxon>
        <taxon>Kineosphaera</taxon>
    </lineage>
</organism>
<name>K6WPG8_9MICO</name>
<dbReference type="Gene3D" id="2.60.120.260">
    <property type="entry name" value="Galactose-binding domain-like"/>
    <property type="match status" value="1"/>
</dbReference>
<comment type="caution">
    <text evidence="2">The sequence shown here is derived from an EMBL/GenBank/DDBJ whole genome shotgun (WGS) entry which is preliminary data.</text>
</comment>
<reference evidence="2 3" key="1">
    <citation type="submission" date="2012-08" db="EMBL/GenBank/DDBJ databases">
        <title>Whole genome shotgun sequence of Kineosphaera limosa NBRC 100340.</title>
        <authorList>
            <person name="Yoshida I."/>
            <person name="Isaki S."/>
            <person name="Hosoyama A."/>
            <person name="Tsuchikane K."/>
            <person name="Katsumata H."/>
            <person name="Ando Y."/>
            <person name="Ohji S."/>
            <person name="Hamada M."/>
            <person name="Tamura T."/>
            <person name="Yamazoe A."/>
            <person name="Yamazaki S."/>
            <person name="Fujita N."/>
        </authorList>
    </citation>
    <scope>NUCLEOTIDE SEQUENCE [LARGE SCALE GENOMIC DNA]</scope>
    <source>
        <strain evidence="2 3">NBRC 100340</strain>
    </source>
</reference>
<evidence type="ECO:0000256" key="1">
    <source>
        <dbReference type="SAM" id="MobiDB-lite"/>
    </source>
</evidence>
<proteinExistence type="predicted"/>
<dbReference type="SUPFAM" id="SSF55486">
    <property type="entry name" value="Metalloproteases ('zincins'), catalytic domain"/>
    <property type="match status" value="1"/>
</dbReference>
<evidence type="ECO:0000313" key="3">
    <source>
        <dbReference type="Proteomes" id="UP000008366"/>
    </source>
</evidence>
<dbReference type="eggNOG" id="COG5479">
    <property type="taxonomic scope" value="Bacteria"/>
</dbReference>
<gene>
    <name evidence="2" type="ORF">KILIM_025_00580</name>
</gene>